<feature type="compositionally biased region" description="Basic residues" evidence="1">
    <location>
        <begin position="67"/>
        <end position="90"/>
    </location>
</feature>
<evidence type="ECO:0000313" key="3">
    <source>
        <dbReference type="EMBL" id="BAI39714.1"/>
    </source>
</evidence>
<feature type="region of interest" description="Disordered" evidence="1">
    <location>
        <begin position="1"/>
        <end position="117"/>
    </location>
</feature>
<feature type="compositionally biased region" description="Basic residues" evidence="1">
    <location>
        <begin position="102"/>
        <end position="112"/>
    </location>
</feature>
<reference evidence="2" key="1">
    <citation type="journal article" date="2009" name="Plant J.">
        <title>Comparative analysis of complete orthologous centromeres from two subspecies of rice reveals rapid variation of centromere organization and structure.</title>
        <authorList>
            <person name="Wu J."/>
            <person name="Fujisawa M."/>
            <person name="Tian Z."/>
            <person name="Yamagata H."/>
            <person name="Kamiya K."/>
            <person name="Shibata M."/>
            <person name="Hosokawa S."/>
            <person name="Ito Y."/>
            <person name="Hamada M."/>
            <person name="Katagiri S."/>
            <person name="Kurita K."/>
            <person name="Yamamoto M."/>
            <person name="Kikuta A."/>
            <person name="Machita K."/>
            <person name="Karasawa W."/>
            <person name="Kanamori H."/>
            <person name="Namiki N."/>
            <person name="Mizuno H."/>
            <person name="Ma J."/>
            <person name="Sasaki T."/>
            <person name="Matsumoto T."/>
        </authorList>
    </citation>
    <scope>NUCLEOTIDE SEQUENCE</scope>
</reference>
<dbReference type="EMBL" id="AP009078">
    <property type="protein sequence ID" value="BAI39665.1"/>
    <property type="molecule type" value="Genomic_DNA"/>
</dbReference>
<proteinExistence type="predicted"/>
<feature type="compositionally biased region" description="Basic and acidic residues" evidence="1">
    <location>
        <begin position="50"/>
        <end position="66"/>
    </location>
</feature>
<dbReference type="EMBL" id="AP009080">
    <property type="protein sequence ID" value="BAI39714.1"/>
    <property type="molecule type" value="Genomic_DNA"/>
</dbReference>
<protein>
    <submittedName>
        <fullName evidence="2">Calcineurin B-like protein</fullName>
    </submittedName>
</protein>
<organism evidence="2">
    <name type="scientific">Oryza sativa subsp. indica</name>
    <name type="common">Rice</name>
    <dbReference type="NCBI Taxonomy" id="39946"/>
    <lineage>
        <taxon>Eukaryota</taxon>
        <taxon>Viridiplantae</taxon>
        <taxon>Streptophyta</taxon>
        <taxon>Embryophyta</taxon>
        <taxon>Tracheophyta</taxon>
        <taxon>Spermatophyta</taxon>
        <taxon>Magnoliopsida</taxon>
        <taxon>Liliopsida</taxon>
        <taxon>Poales</taxon>
        <taxon>Poaceae</taxon>
        <taxon>BOP clade</taxon>
        <taxon>Oryzoideae</taxon>
        <taxon>Oryzeae</taxon>
        <taxon>Oryzinae</taxon>
        <taxon>Oryza</taxon>
        <taxon>Oryza sativa</taxon>
    </lineage>
</organism>
<accession>C8TEU3</accession>
<gene>
    <name evidence="2" type="primary">K0023E10.15</name>
    <name evidence="3" type="synonym">K0039A02.32</name>
</gene>
<dbReference type="AlphaFoldDB" id="C8TEU3"/>
<sequence>MTSAMTSPPEAAARRLGRRTLAGERRHYGTNGGHQRVERDAANSPVTKGAAEDQRTATATTKERRQTSGRRRRRCSGDLRRRRRGGRGRRRDGDHDDDLPERRRRLKRRRRMAGATAATAALGLTALGRYGRREAKTKVATGRGDTGEPFKGTRRRRRRPTAAGDEKETSGFGRKRPIRIELDSTNFQNELADVSKGEKVEEIPEIVSPLSIRPETERNGRIWKGTAAARN</sequence>
<name>C8TEU3_ORYSI</name>
<feature type="region of interest" description="Disordered" evidence="1">
    <location>
        <begin position="133"/>
        <end position="178"/>
    </location>
</feature>
<evidence type="ECO:0000313" key="2">
    <source>
        <dbReference type="EMBL" id="BAI39665.1"/>
    </source>
</evidence>
<evidence type="ECO:0000256" key="1">
    <source>
        <dbReference type="SAM" id="MobiDB-lite"/>
    </source>
</evidence>